<feature type="transmembrane region" description="Helical" evidence="1">
    <location>
        <begin position="59"/>
        <end position="83"/>
    </location>
</feature>
<reference evidence="2 3" key="1">
    <citation type="submission" date="2018-08" db="EMBL/GenBank/DDBJ databases">
        <title>Sequencing the genomes of 1000 actinobacteria strains.</title>
        <authorList>
            <person name="Klenk H.-P."/>
        </authorList>
    </citation>
    <scope>NUCLEOTIDE SEQUENCE [LARGE SCALE GENOMIC DNA]</scope>
    <source>
        <strain evidence="2 3">DSM 44099</strain>
    </source>
</reference>
<name>A0A3D9ZCQ1_9ACTN</name>
<comment type="caution">
    <text evidence="2">The sequence shown here is derived from an EMBL/GenBank/DDBJ whole genome shotgun (WGS) entry which is preliminary data.</text>
</comment>
<keyword evidence="1" id="KW-1133">Transmembrane helix</keyword>
<gene>
    <name evidence="2" type="ORF">DFJ67_0993</name>
</gene>
<organism evidence="2 3">
    <name type="scientific">Asanoa ferruginea</name>
    <dbReference type="NCBI Taxonomy" id="53367"/>
    <lineage>
        <taxon>Bacteria</taxon>
        <taxon>Bacillati</taxon>
        <taxon>Actinomycetota</taxon>
        <taxon>Actinomycetes</taxon>
        <taxon>Micromonosporales</taxon>
        <taxon>Micromonosporaceae</taxon>
        <taxon>Asanoa</taxon>
    </lineage>
</organism>
<dbReference type="Proteomes" id="UP000256913">
    <property type="component" value="Unassembled WGS sequence"/>
</dbReference>
<keyword evidence="3" id="KW-1185">Reference proteome</keyword>
<dbReference type="AlphaFoldDB" id="A0A3D9ZCQ1"/>
<feature type="transmembrane region" description="Helical" evidence="1">
    <location>
        <begin position="104"/>
        <end position="124"/>
    </location>
</feature>
<accession>A0A3D9ZCQ1</accession>
<evidence type="ECO:0000256" key="1">
    <source>
        <dbReference type="SAM" id="Phobius"/>
    </source>
</evidence>
<keyword evidence="1" id="KW-0812">Transmembrane</keyword>
<protein>
    <submittedName>
        <fullName evidence="2">Uncharacterized protein</fullName>
    </submittedName>
</protein>
<keyword evidence="1" id="KW-0472">Membrane</keyword>
<proteinExistence type="predicted"/>
<feature type="transmembrane region" description="Helical" evidence="1">
    <location>
        <begin position="130"/>
        <end position="150"/>
    </location>
</feature>
<feature type="transmembrane region" description="Helical" evidence="1">
    <location>
        <begin position="171"/>
        <end position="196"/>
    </location>
</feature>
<evidence type="ECO:0000313" key="2">
    <source>
        <dbReference type="EMBL" id="REF95045.1"/>
    </source>
</evidence>
<dbReference type="EMBL" id="QUMQ01000001">
    <property type="protein sequence ID" value="REF95045.1"/>
    <property type="molecule type" value="Genomic_DNA"/>
</dbReference>
<dbReference type="RefSeq" id="WP_239097214.1">
    <property type="nucleotide sequence ID" value="NZ_BONB01000018.1"/>
</dbReference>
<sequence>MGELLDAALLLLRVHAAALLPVAGALAVTEQLVLAPLLDWSEVLLNDPVRAFEEEFDRIWVVLCVGAGCEAVIIALLAAPASRAAGALLLDRRLSNRAVLAPRGLRPVATVALALFAGVFVTAGSFAGPFWAVGFGFSALAVPALIVDRVNPLRAIGRGFGLASRSGGRGLWILLLGYLTWWLIRMLVGTAGGLLLAQLVPIDRDSAAVLLTGMRAAVNTLAYASLACLAATLHLETRFRTEGLDIALGRGHVAGADPLAVRR</sequence>
<feature type="transmembrane region" description="Helical" evidence="1">
    <location>
        <begin position="216"/>
        <end position="235"/>
    </location>
</feature>
<evidence type="ECO:0000313" key="3">
    <source>
        <dbReference type="Proteomes" id="UP000256913"/>
    </source>
</evidence>